<dbReference type="InterPro" id="IPR002223">
    <property type="entry name" value="Kunitz_BPTI"/>
</dbReference>
<evidence type="ECO:0000313" key="5">
    <source>
        <dbReference type="Proteomes" id="UP000694941"/>
    </source>
</evidence>
<dbReference type="InterPro" id="IPR020901">
    <property type="entry name" value="Prtase_inh_Kunz-CS"/>
</dbReference>
<sequence>MRVPEEVGGEVVPVELLPRAPECKRADECNVSCSLERIRQDCFICKCPSTDSNPGHKDAPETVILTNKPQDKIPYDPMCQASPYDCPHNCAVYEFNVGCFKCDCNESSAFQGVMAEGDICHLPKVVGPCGGREPRFFYNTESKKCELFYFGGCNGNGNRFLILKECEDTCFAKSRTPQKCSPDEECDGPGGATENFSEIRVILSLLLIVFVLGDLLN</sequence>
<evidence type="ECO:0000256" key="1">
    <source>
        <dbReference type="ARBA" id="ARBA00022690"/>
    </source>
</evidence>
<dbReference type="PRINTS" id="PR00759">
    <property type="entry name" value="BASICPTASE"/>
</dbReference>
<dbReference type="SMART" id="SM00131">
    <property type="entry name" value="KU"/>
    <property type="match status" value="1"/>
</dbReference>
<dbReference type="SUPFAM" id="SSF57362">
    <property type="entry name" value="BPTI-like"/>
    <property type="match status" value="1"/>
</dbReference>
<dbReference type="CDD" id="cd00109">
    <property type="entry name" value="Kunitz-type"/>
    <property type="match status" value="1"/>
</dbReference>
<keyword evidence="1" id="KW-0646">Protease inhibitor</keyword>
<keyword evidence="5" id="KW-1185">Reference proteome</keyword>
<dbReference type="RefSeq" id="XP_022236423.1">
    <property type="nucleotide sequence ID" value="XM_022380715.1"/>
</dbReference>
<evidence type="ECO:0000313" key="6">
    <source>
        <dbReference type="RefSeq" id="XP_022236423.1"/>
    </source>
</evidence>
<reference evidence="6" key="1">
    <citation type="submission" date="2025-08" db="UniProtKB">
        <authorList>
            <consortium name="RefSeq"/>
        </authorList>
    </citation>
    <scope>IDENTIFICATION</scope>
    <source>
        <tissue evidence="6">Muscle</tissue>
    </source>
</reference>
<dbReference type="PROSITE" id="PS00280">
    <property type="entry name" value="BPTI_KUNITZ_1"/>
    <property type="match status" value="1"/>
</dbReference>
<name>A0ABM1RYG8_LIMPO</name>
<dbReference type="PANTHER" id="PTHR10083">
    <property type="entry name" value="KUNITZ-TYPE PROTEASE INHIBITOR-RELATED"/>
    <property type="match status" value="1"/>
</dbReference>
<protein>
    <submittedName>
        <fullName evidence="6">WAP, Kazal, immunoglobulin, Kunitz and NTR domain-containing protein 1-like</fullName>
    </submittedName>
</protein>
<dbReference type="InterPro" id="IPR050098">
    <property type="entry name" value="TFPI/VKTCI-like"/>
</dbReference>
<dbReference type="GeneID" id="111083958"/>
<evidence type="ECO:0000256" key="3">
    <source>
        <dbReference type="ARBA" id="ARBA00023157"/>
    </source>
</evidence>
<keyword evidence="3" id="KW-1015">Disulfide bond</keyword>
<accession>A0ABM1RYG8</accession>
<proteinExistence type="predicted"/>
<evidence type="ECO:0000259" key="4">
    <source>
        <dbReference type="PROSITE" id="PS50279"/>
    </source>
</evidence>
<dbReference type="Proteomes" id="UP000694941">
    <property type="component" value="Unplaced"/>
</dbReference>
<dbReference type="PANTHER" id="PTHR10083:SF374">
    <property type="entry name" value="BPTI_KUNITZ INHIBITOR DOMAIN-CONTAINING PROTEIN"/>
    <property type="match status" value="1"/>
</dbReference>
<evidence type="ECO:0000256" key="2">
    <source>
        <dbReference type="ARBA" id="ARBA00022900"/>
    </source>
</evidence>
<organism evidence="5 6">
    <name type="scientific">Limulus polyphemus</name>
    <name type="common">Atlantic horseshoe crab</name>
    <dbReference type="NCBI Taxonomy" id="6850"/>
    <lineage>
        <taxon>Eukaryota</taxon>
        <taxon>Metazoa</taxon>
        <taxon>Ecdysozoa</taxon>
        <taxon>Arthropoda</taxon>
        <taxon>Chelicerata</taxon>
        <taxon>Merostomata</taxon>
        <taxon>Xiphosura</taxon>
        <taxon>Limulidae</taxon>
        <taxon>Limulus</taxon>
    </lineage>
</organism>
<dbReference type="Pfam" id="PF00014">
    <property type="entry name" value="Kunitz_BPTI"/>
    <property type="match status" value="1"/>
</dbReference>
<keyword evidence="2" id="KW-0722">Serine protease inhibitor</keyword>
<gene>
    <name evidence="6" type="primary">LOC111083958</name>
</gene>
<dbReference type="InterPro" id="IPR036880">
    <property type="entry name" value="Kunitz_BPTI_sf"/>
</dbReference>
<dbReference type="PROSITE" id="PS50279">
    <property type="entry name" value="BPTI_KUNITZ_2"/>
    <property type="match status" value="1"/>
</dbReference>
<feature type="domain" description="BPTI/Kunitz inhibitor" evidence="4">
    <location>
        <begin position="120"/>
        <end position="170"/>
    </location>
</feature>
<dbReference type="Gene3D" id="4.10.410.10">
    <property type="entry name" value="Pancreatic trypsin inhibitor Kunitz domain"/>
    <property type="match status" value="1"/>
</dbReference>